<dbReference type="PaxDb" id="214684-Q5KIL8"/>
<dbReference type="InterPro" id="IPR024079">
    <property type="entry name" value="MetalloPept_cat_dom_sf"/>
</dbReference>
<dbReference type="Proteomes" id="UP000002149">
    <property type="component" value="Chromosome 4"/>
</dbReference>
<evidence type="ECO:0000313" key="2">
    <source>
        <dbReference type="Proteomes" id="UP000002149"/>
    </source>
</evidence>
<dbReference type="GO" id="GO:0008237">
    <property type="term" value="F:metallopeptidase activity"/>
    <property type="evidence" value="ECO:0007669"/>
    <property type="project" value="InterPro"/>
</dbReference>
<sequence length="480" mass="52993">MAPLERQKAYACFGVGLSLFATLALSSPFHQKPLSYDSVESIKGCFSPSDLSSSSPNDNPPYVPHINYAAFDKDDDGSTPPPDYMTLYPLHVFGSREERVNLMFFSDGYTVGEEEKFVKDASKLKDDIVSHGGAMSHVAHLLNVWATFVPSNGSGIGSHDRPLEGASFGLYRPGAELRAVFVNNPRRARAACRWFRENKAKQGGCDQPILLGNDPLYGGLGGEFTVITASELNGPLVLRHELGHSIMDVGEEYDGGYAYFGVNSDRYKRRDALKWREFLTNPESSRIEDVRVPLQVYPWHDLDISSWEISFNSSNLISPQNGVSCYPTALLRASLSSIPYSSHVVLVLNGCTLDLADGFPKAWEGSSDRRWLEVPLTLETGLQPGCNTIKVALTDEGRRARAGQGGKMIASLEIIEYGGDGRFNHTEGFIGAFPTYAMDGRVRLRPTNEGCLMRKIDHPTFCPVCAHYLGNRLENIIKNH</sequence>
<name>Q5KIL8_CRYD1</name>
<dbReference type="KEGG" id="cne:CND02500"/>
<dbReference type="HOGENOM" id="CLU_030040_1_0_1"/>
<dbReference type="Pfam" id="PF09471">
    <property type="entry name" value="Peptidase_M64"/>
    <property type="match status" value="1"/>
</dbReference>
<organism evidence="1 2">
    <name type="scientific">Cryptococcus deneoformans (strain JEC21 / ATCC MYA-565)</name>
    <name type="common">Cryptococcus neoformans var. neoformans serotype D</name>
    <dbReference type="NCBI Taxonomy" id="214684"/>
    <lineage>
        <taxon>Eukaryota</taxon>
        <taxon>Fungi</taxon>
        <taxon>Dikarya</taxon>
        <taxon>Basidiomycota</taxon>
        <taxon>Agaricomycotina</taxon>
        <taxon>Tremellomycetes</taxon>
        <taxon>Tremellales</taxon>
        <taxon>Cryptococcaceae</taxon>
        <taxon>Cryptococcus</taxon>
        <taxon>Cryptococcus neoformans species complex</taxon>
    </lineage>
</organism>
<dbReference type="eggNOG" id="ENOG502RITG">
    <property type="taxonomic scope" value="Eukaryota"/>
</dbReference>
<dbReference type="OrthoDB" id="2961863at2759"/>
<proteinExistence type="predicted"/>
<protein>
    <submittedName>
        <fullName evidence="1">Expressed protein</fullName>
    </submittedName>
</protein>
<dbReference type="STRING" id="214684.Q5KIL8"/>
<gene>
    <name evidence="1" type="ordered locus">CND02500</name>
</gene>
<keyword evidence="2" id="KW-1185">Reference proteome</keyword>
<accession>Q5KIL8</accession>
<dbReference type="GeneID" id="3257098"/>
<dbReference type="InParanoid" id="Q5KIL8"/>
<dbReference type="RefSeq" id="XP_024512672.1">
    <property type="nucleotide sequence ID" value="XM_024657004.1"/>
</dbReference>
<evidence type="ECO:0000313" key="1">
    <source>
        <dbReference type="EMBL" id="AAW42946.2"/>
    </source>
</evidence>
<dbReference type="VEuPathDB" id="FungiDB:CND02500"/>
<reference evidence="1 2" key="1">
    <citation type="journal article" date="2005" name="Science">
        <title>The genome of the basidiomycetous yeast and human pathogen Cryptococcus neoformans.</title>
        <authorList>
            <person name="Loftus B.J."/>
            <person name="Fung E."/>
            <person name="Roncaglia P."/>
            <person name="Rowley D."/>
            <person name="Amedeo P."/>
            <person name="Bruno D."/>
            <person name="Vamathevan J."/>
            <person name="Miranda M."/>
            <person name="Anderson I.J."/>
            <person name="Fraser J.A."/>
            <person name="Allen J.E."/>
            <person name="Bosdet I.E."/>
            <person name="Brent M.R."/>
            <person name="Chiu R."/>
            <person name="Doering T.L."/>
            <person name="Donlin M.J."/>
            <person name="D'Souza C.A."/>
            <person name="Fox D.S."/>
            <person name="Grinberg V."/>
            <person name="Fu J."/>
            <person name="Fukushima M."/>
            <person name="Haas B.J."/>
            <person name="Huang J.C."/>
            <person name="Janbon G."/>
            <person name="Jones S.J."/>
            <person name="Koo H.L."/>
            <person name="Krzywinski M.I."/>
            <person name="Kwon-Chung J.K."/>
            <person name="Lengeler K.B."/>
            <person name="Maiti R."/>
            <person name="Marra M.A."/>
            <person name="Marra R.E."/>
            <person name="Mathewson C.A."/>
            <person name="Mitchell T.G."/>
            <person name="Pertea M."/>
            <person name="Riggs F.R."/>
            <person name="Salzberg S.L."/>
            <person name="Schein J.E."/>
            <person name="Shvartsbeyn A."/>
            <person name="Shin H."/>
            <person name="Shumway M."/>
            <person name="Specht C.A."/>
            <person name="Suh B.B."/>
            <person name="Tenney A."/>
            <person name="Utterback T.R."/>
            <person name="Wickes B.L."/>
            <person name="Wortman J.R."/>
            <person name="Wye N.H."/>
            <person name="Kronstad J.W."/>
            <person name="Lodge J.K."/>
            <person name="Heitman J."/>
            <person name="Davis R.W."/>
            <person name="Fraser C.M."/>
            <person name="Hyman R.W."/>
        </authorList>
    </citation>
    <scope>NUCLEOTIDE SEQUENCE [LARGE SCALE GENOMIC DNA]</scope>
    <source>
        <strain evidence="2">JEC21 / ATCC MYA-565</strain>
    </source>
</reference>
<dbReference type="Gene3D" id="3.40.390.10">
    <property type="entry name" value="Collagenase (Catalytic Domain)"/>
    <property type="match status" value="1"/>
</dbReference>
<dbReference type="InterPro" id="IPR019026">
    <property type="entry name" value="Peptidase_M64_IgA"/>
</dbReference>
<dbReference type="EMBL" id="AE017344">
    <property type="protein sequence ID" value="AAW42946.2"/>
    <property type="molecule type" value="Genomic_DNA"/>
</dbReference>
<dbReference type="AlphaFoldDB" id="Q5KIL8"/>